<dbReference type="InterPro" id="IPR023393">
    <property type="entry name" value="START-like_dom_sf"/>
</dbReference>
<dbReference type="Gene3D" id="3.30.530.20">
    <property type="match status" value="1"/>
</dbReference>
<protein>
    <recommendedName>
        <fullName evidence="1">START domain-containing protein</fullName>
    </recommendedName>
</protein>
<dbReference type="GO" id="GO:0005737">
    <property type="term" value="C:cytoplasm"/>
    <property type="evidence" value="ECO:0007669"/>
    <property type="project" value="UniProtKB-ARBA"/>
</dbReference>
<dbReference type="SUPFAM" id="SSF55961">
    <property type="entry name" value="Bet v1-like"/>
    <property type="match status" value="1"/>
</dbReference>
<evidence type="ECO:0000313" key="2">
    <source>
        <dbReference type="EMBL" id="ESA08947.1"/>
    </source>
</evidence>
<sequence length="403" mass="45816">MTQHRHTESVQKAFEMFKSHLPMDDWNLYSEDKGLKIYMKEFVGKSTPIMRGDGVISGGFTTYDILSVIKNLDMRKLWDDRYDEGAIYEMFSLHERLARTSMKGTFPIRQVNGRDMSVCEMLDHEEDTGILQFVSTSVVDQLIPESKKIVRANLDFAGWRLKPHFDSEGNTTSVDTTYIVDVDVKLDTIPSSIRKTLSVQIPMIVSKLDELMQKMGFPPYIVNSTTKVIKEEFNIKNHQYDLSLIAEGSGVTEFKISRLMYPNGLDISTIPENCKVELLSESSETIRVTLPQRVDLDNLMITISKHSTKDFQITHNHEKTIPLVSNSTIDVKQFKNTKDGTTSTNTTLVENGTIDGHLIKILSGPQKHKLNTRSIVTPEIFKLSEGKKKISLLKLICEKSICR</sequence>
<dbReference type="PANTHER" id="PTHR19308">
    <property type="entry name" value="PHOSPHATIDYLCHOLINE TRANSFER PROTEIN"/>
    <property type="match status" value="1"/>
</dbReference>
<dbReference type="InterPro" id="IPR002913">
    <property type="entry name" value="START_lipid-bd_dom"/>
</dbReference>
<name>U9TNC5_RHIID</name>
<dbReference type="PANTHER" id="PTHR19308:SF14">
    <property type="entry name" value="START DOMAIN-CONTAINING PROTEIN"/>
    <property type="match status" value="1"/>
</dbReference>
<proteinExistence type="predicted"/>
<evidence type="ECO:0000259" key="1">
    <source>
        <dbReference type="PROSITE" id="PS50848"/>
    </source>
</evidence>
<dbReference type="GO" id="GO:0008289">
    <property type="term" value="F:lipid binding"/>
    <property type="evidence" value="ECO:0007669"/>
    <property type="project" value="InterPro"/>
</dbReference>
<dbReference type="CDD" id="cd00177">
    <property type="entry name" value="START"/>
    <property type="match status" value="1"/>
</dbReference>
<dbReference type="eggNOG" id="ENOG502S0IB">
    <property type="taxonomic scope" value="Eukaryota"/>
</dbReference>
<gene>
    <name evidence="2" type="ORF">GLOINDRAFT_81220</name>
</gene>
<dbReference type="InterPro" id="IPR051213">
    <property type="entry name" value="START_lipid_transfer"/>
</dbReference>
<accession>U9TNC5</accession>
<dbReference type="AlphaFoldDB" id="U9TNC5"/>
<dbReference type="HOGENOM" id="CLU_683608_0_0_1"/>
<reference evidence="2" key="1">
    <citation type="submission" date="2013-07" db="EMBL/GenBank/DDBJ databases">
        <title>The genome of an arbuscular mycorrhizal fungus provides insights into the evolution of the oldest plant symbiosis.</title>
        <authorList>
            <consortium name="DOE Joint Genome Institute"/>
            <person name="Tisserant E."/>
            <person name="Malbreil M."/>
            <person name="Kuo A."/>
            <person name="Kohler A."/>
            <person name="Symeonidi A."/>
            <person name="Balestrini R."/>
            <person name="Charron P."/>
            <person name="Duensing N."/>
            <person name="Frei-dit-Frey N."/>
            <person name="Gianinazzi-Pearson V."/>
            <person name="Gilbert B."/>
            <person name="Handa Y."/>
            <person name="Hijri M."/>
            <person name="Kaul R."/>
            <person name="Kawaguchi M."/>
            <person name="Krajinski F."/>
            <person name="Lammers P."/>
            <person name="Lapierre D."/>
            <person name="Masclaux F.G."/>
            <person name="Murat C."/>
            <person name="Morin E."/>
            <person name="Ndikumana S."/>
            <person name="Pagni M."/>
            <person name="Petitpierre D."/>
            <person name="Requena N."/>
            <person name="Rosikiewicz P."/>
            <person name="Riley R."/>
            <person name="Saito K."/>
            <person name="San Clemente H."/>
            <person name="Shapiro H."/>
            <person name="van Tuinen D."/>
            <person name="Becard G."/>
            <person name="Bonfante P."/>
            <person name="Paszkowski U."/>
            <person name="Shachar-Hill Y."/>
            <person name="Young J.P."/>
            <person name="Sanders I.R."/>
            <person name="Henrissat B."/>
            <person name="Rensing S.A."/>
            <person name="Grigoriev I.V."/>
            <person name="Corradi N."/>
            <person name="Roux C."/>
            <person name="Martin F."/>
        </authorList>
    </citation>
    <scope>NUCLEOTIDE SEQUENCE</scope>
    <source>
        <strain evidence="2">DAOM 197198</strain>
    </source>
</reference>
<feature type="domain" description="START" evidence="1">
    <location>
        <begin position="26"/>
        <end position="197"/>
    </location>
</feature>
<organism evidence="2">
    <name type="scientific">Rhizophagus irregularis (strain DAOM 181602 / DAOM 197198 / MUCL 43194)</name>
    <name type="common">Arbuscular mycorrhizal fungus</name>
    <name type="synonym">Glomus intraradices</name>
    <dbReference type="NCBI Taxonomy" id="747089"/>
    <lineage>
        <taxon>Eukaryota</taxon>
        <taxon>Fungi</taxon>
        <taxon>Fungi incertae sedis</taxon>
        <taxon>Mucoromycota</taxon>
        <taxon>Glomeromycotina</taxon>
        <taxon>Glomeromycetes</taxon>
        <taxon>Glomerales</taxon>
        <taxon>Glomeraceae</taxon>
        <taxon>Rhizophagus</taxon>
    </lineage>
</organism>
<dbReference type="EMBL" id="KI288642">
    <property type="protein sequence ID" value="ESA08947.1"/>
    <property type="molecule type" value="Genomic_DNA"/>
</dbReference>
<dbReference type="PROSITE" id="PS50848">
    <property type="entry name" value="START"/>
    <property type="match status" value="1"/>
</dbReference>
<dbReference type="VEuPathDB" id="FungiDB:RhiirFUN_017208"/>